<name>A0A0B1SRR9_OESDE</name>
<feature type="non-terminal residue" evidence="2">
    <location>
        <position position="1"/>
    </location>
</feature>
<dbReference type="PANTHER" id="PTHR22989:SF2">
    <property type="entry name" value="METHYLTRANSFERASE FKBM DOMAIN-CONTAINING PROTEIN"/>
    <property type="match status" value="1"/>
</dbReference>
<reference evidence="2 3" key="1">
    <citation type="submission" date="2014-03" db="EMBL/GenBank/DDBJ databases">
        <title>Draft genome of the hookworm Oesophagostomum dentatum.</title>
        <authorList>
            <person name="Mitreva M."/>
        </authorList>
    </citation>
    <scope>NUCLEOTIDE SEQUENCE [LARGE SCALE GENOMIC DNA]</scope>
    <source>
        <strain evidence="2 3">OD-Hann</strain>
    </source>
</reference>
<evidence type="ECO:0000313" key="3">
    <source>
        <dbReference type="Proteomes" id="UP000053660"/>
    </source>
</evidence>
<evidence type="ECO:0000259" key="1">
    <source>
        <dbReference type="Pfam" id="PF05050"/>
    </source>
</evidence>
<keyword evidence="3" id="KW-1185">Reference proteome</keyword>
<dbReference type="InterPro" id="IPR006342">
    <property type="entry name" value="FkbM_mtfrase"/>
</dbReference>
<dbReference type="EMBL" id="KN562148">
    <property type="protein sequence ID" value="KHJ85920.1"/>
    <property type="molecule type" value="Genomic_DNA"/>
</dbReference>
<dbReference type="OrthoDB" id="5867391at2759"/>
<proteinExistence type="predicted"/>
<sequence>LCGHKVHTNLKSLNLQLWRNFANISNTCVAETILSKIKTTALQNKDDVKHYIFCKNVSAPSTIVSLGIGEDVTVELQLKNMLPAESEFFGADPVVQPNSKLFGKVGTFFPFAVGAKTGIVESTILQDDGSYKDKDAISIDFISFLKDMVNRTTIDLMIMDNEGPEFDLVPMIAIENALERNGITICQLNVEFHAPGPAQRYQMFERIMSRVFAAKLFVPLESLYWGHQRIYFVNLDSPYCMEKYITQFF</sequence>
<gene>
    <name evidence="2" type="ORF">OESDEN_14343</name>
</gene>
<dbReference type="Pfam" id="PF05050">
    <property type="entry name" value="Methyltransf_21"/>
    <property type="match status" value="1"/>
</dbReference>
<dbReference type="Proteomes" id="UP000053660">
    <property type="component" value="Unassembled WGS sequence"/>
</dbReference>
<evidence type="ECO:0000313" key="2">
    <source>
        <dbReference type="EMBL" id="KHJ85920.1"/>
    </source>
</evidence>
<dbReference type="PANTHER" id="PTHR22989">
    <property type="entry name" value="UNCHARACTERIZED DUF13 C.ELEGANS"/>
    <property type="match status" value="1"/>
</dbReference>
<dbReference type="AlphaFoldDB" id="A0A0B1SRR9"/>
<protein>
    <recommendedName>
        <fullName evidence="1">Methyltransferase FkbM domain-containing protein</fullName>
    </recommendedName>
</protein>
<organism evidence="2 3">
    <name type="scientific">Oesophagostomum dentatum</name>
    <name type="common">Nodular worm</name>
    <dbReference type="NCBI Taxonomy" id="61180"/>
    <lineage>
        <taxon>Eukaryota</taxon>
        <taxon>Metazoa</taxon>
        <taxon>Ecdysozoa</taxon>
        <taxon>Nematoda</taxon>
        <taxon>Chromadorea</taxon>
        <taxon>Rhabditida</taxon>
        <taxon>Rhabditina</taxon>
        <taxon>Rhabditomorpha</taxon>
        <taxon>Strongyloidea</taxon>
        <taxon>Strongylidae</taxon>
        <taxon>Oesophagostomum</taxon>
    </lineage>
</organism>
<feature type="domain" description="Methyltransferase FkbM" evidence="1">
    <location>
        <begin position="65"/>
        <end position="209"/>
    </location>
</feature>
<accession>A0A0B1SRR9</accession>